<proteinExistence type="predicted"/>
<organism evidence="3 4">
    <name type="scientific">Trypanosoma theileri</name>
    <dbReference type="NCBI Taxonomy" id="67003"/>
    <lineage>
        <taxon>Eukaryota</taxon>
        <taxon>Discoba</taxon>
        <taxon>Euglenozoa</taxon>
        <taxon>Kinetoplastea</taxon>
        <taxon>Metakinetoplastina</taxon>
        <taxon>Trypanosomatida</taxon>
        <taxon>Trypanosomatidae</taxon>
        <taxon>Trypanosoma</taxon>
    </lineage>
</organism>
<keyword evidence="2" id="KW-0812">Transmembrane</keyword>
<dbReference type="VEuPathDB" id="TriTrypDB:TM35_000032890"/>
<sequence length="302" mass="33390">MRRVTFFSLNRGSVRHLSFTVSAGVEEGKATEAVKKTAFVGNMTLPAVDLAYRIVCPSLKFPATSTGKKVTGYRDPCVFWREYYSFDRSMPYYHHLPTNVITFEVPNGFLTRFPLFYRRRGFFVNSENRVFSKSTTENRGSSGENSSGGAEGNNSSMPPSGDGKPSSSSGTSLTLKQKLAAYGGGGLLLYLIVHNVLLACIFFSLYFLHIDLVGIARSYGFSIRSDKVTSDTLDDANITSTEKKYPSFWATLGISIVLNKLLVPIELAVTLMMAPVLVPRLQPFASRVIPRIKSMINSRKAE</sequence>
<evidence type="ECO:0000313" key="3">
    <source>
        <dbReference type="EMBL" id="ORC92536.1"/>
    </source>
</evidence>
<dbReference type="AlphaFoldDB" id="A0A1X0P6G8"/>
<name>A0A1X0P6G8_9TRYP</name>
<feature type="compositionally biased region" description="Low complexity" evidence="1">
    <location>
        <begin position="137"/>
        <end position="170"/>
    </location>
</feature>
<dbReference type="PANTHER" id="PTHR21377">
    <property type="entry name" value="PROTEIN FAM210B, MITOCHONDRIAL"/>
    <property type="match status" value="1"/>
</dbReference>
<dbReference type="Proteomes" id="UP000192257">
    <property type="component" value="Unassembled WGS sequence"/>
</dbReference>
<dbReference type="PANTHER" id="PTHR21377:SF0">
    <property type="entry name" value="PROTEIN FAM210B, MITOCHONDRIAL"/>
    <property type="match status" value="1"/>
</dbReference>
<dbReference type="InterPro" id="IPR045866">
    <property type="entry name" value="FAM210A/B-like"/>
</dbReference>
<dbReference type="EMBL" id="NBCO01000003">
    <property type="protein sequence ID" value="ORC92536.1"/>
    <property type="molecule type" value="Genomic_DNA"/>
</dbReference>
<evidence type="ECO:0000256" key="1">
    <source>
        <dbReference type="SAM" id="MobiDB-lite"/>
    </source>
</evidence>
<feature type="region of interest" description="Disordered" evidence="1">
    <location>
        <begin position="134"/>
        <end position="170"/>
    </location>
</feature>
<dbReference type="RefSeq" id="XP_028886602.1">
    <property type="nucleotide sequence ID" value="XM_029022056.1"/>
</dbReference>
<keyword evidence="4" id="KW-1185">Reference proteome</keyword>
<dbReference type="GeneID" id="39981836"/>
<dbReference type="GO" id="GO:0005739">
    <property type="term" value="C:mitochondrion"/>
    <property type="evidence" value="ECO:0007669"/>
    <property type="project" value="TreeGrafter"/>
</dbReference>
<reference evidence="3 4" key="1">
    <citation type="submission" date="2017-03" db="EMBL/GenBank/DDBJ databases">
        <title>An alternative strategy for trypanosome survival in the mammalian bloodstream revealed through genome and transcriptome analysis of the ubiquitous bovine parasite Trypanosoma (Megatrypanum) theileri.</title>
        <authorList>
            <person name="Kelly S."/>
            <person name="Ivens A."/>
            <person name="Mott A."/>
            <person name="O'Neill E."/>
            <person name="Emms D."/>
            <person name="Macleod O."/>
            <person name="Voorheis P."/>
            <person name="Matthews J."/>
            <person name="Matthews K."/>
            <person name="Carrington M."/>
        </authorList>
    </citation>
    <scope>NUCLEOTIDE SEQUENCE [LARGE SCALE GENOMIC DNA]</scope>
    <source>
        <strain evidence="3">Edinburgh</strain>
    </source>
</reference>
<dbReference type="OrthoDB" id="271304at2759"/>
<accession>A0A1X0P6G8</accession>
<comment type="caution">
    <text evidence="3">The sequence shown here is derived from an EMBL/GenBank/DDBJ whole genome shotgun (WGS) entry which is preliminary data.</text>
</comment>
<evidence type="ECO:0000256" key="2">
    <source>
        <dbReference type="SAM" id="Phobius"/>
    </source>
</evidence>
<evidence type="ECO:0000313" key="4">
    <source>
        <dbReference type="Proteomes" id="UP000192257"/>
    </source>
</evidence>
<feature type="transmembrane region" description="Helical" evidence="2">
    <location>
        <begin position="187"/>
        <end position="208"/>
    </location>
</feature>
<protein>
    <submittedName>
        <fullName evidence="3">Uncharacterized protein</fullName>
    </submittedName>
</protein>
<keyword evidence="2" id="KW-0472">Membrane</keyword>
<keyword evidence="2" id="KW-1133">Transmembrane helix</keyword>
<gene>
    <name evidence="3" type="ORF">TM35_000032890</name>
</gene>